<dbReference type="AlphaFoldDB" id="A0A395RMU0"/>
<evidence type="ECO:0000313" key="2">
    <source>
        <dbReference type="EMBL" id="RGP61401.1"/>
    </source>
</evidence>
<feature type="signal peptide" evidence="1">
    <location>
        <begin position="1"/>
        <end position="22"/>
    </location>
</feature>
<dbReference type="GO" id="GO:0008237">
    <property type="term" value="F:metallopeptidase activity"/>
    <property type="evidence" value="ECO:0007669"/>
    <property type="project" value="UniProtKB-KW"/>
</dbReference>
<accession>A0A395RMU0</accession>
<name>A0A395RMU0_FUSSP</name>
<comment type="caution">
    <text evidence="2">The sequence shown here is derived from an EMBL/GenBank/DDBJ whole genome shotgun (WGS) entry which is preliminary data.</text>
</comment>
<proteinExistence type="predicted"/>
<sequence>MNILNLYTYLIFFGLIQLRCQAQPVQKTTIRRISSIEDVRVSTGLQSFDDSSSFRVNFKLSSDVRRIRLDLHPSRTAVNHVTNVVNAGQSGPDDLQDRLEMSAPLLDEDALSYQGEALIFDPKCRSWRKAGDGRIVVGPFGPSLFEGVFSLDGDVYCVLLSFNYRKLRRPEDPSLPLLGSTHMVAWRKTDVV</sequence>
<dbReference type="Proteomes" id="UP000266152">
    <property type="component" value="Unassembled WGS sequence"/>
</dbReference>
<keyword evidence="2" id="KW-0645">Protease</keyword>
<dbReference type="GO" id="GO:0006508">
    <property type="term" value="P:proteolysis"/>
    <property type="evidence" value="ECO:0007669"/>
    <property type="project" value="UniProtKB-KW"/>
</dbReference>
<keyword evidence="2" id="KW-0482">Metalloprotease</keyword>
<dbReference type="STRING" id="5514.A0A395RMU0"/>
<evidence type="ECO:0000313" key="3">
    <source>
        <dbReference type="Proteomes" id="UP000266152"/>
    </source>
</evidence>
<gene>
    <name evidence="2" type="ORF">FSPOR_10022</name>
</gene>
<dbReference type="EMBL" id="PXOF01000165">
    <property type="protein sequence ID" value="RGP61401.1"/>
    <property type="molecule type" value="Genomic_DNA"/>
</dbReference>
<keyword evidence="2" id="KW-0378">Hydrolase</keyword>
<keyword evidence="1" id="KW-0732">Signal</keyword>
<protein>
    <submittedName>
        <fullName evidence="2">Zinc metalloprotease mde10</fullName>
    </submittedName>
</protein>
<reference evidence="2 3" key="1">
    <citation type="journal article" date="2018" name="PLoS Pathog.">
        <title>Evolution of structural diversity of trichothecenes, a family of toxins produced by plant pathogenic and entomopathogenic fungi.</title>
        <authorList>
            <person name="Proctor R.H."/>
            <person name="McCormick S.P."/>
            <person name="Kim H.S."/>
            <person name="Cardoza R.E."/>
            <person name="Stanley A.M."/>
            <person name="Lindo L."/>
            <person name="Kelly A."/>
            <person name="Brown D.W."/>
            <person name="Lee T."/>
            <person name="Vaughan M.M."/>
            <person name="Alexander N.J."/>
            <person name="Busman M."/>
            <person name="Gutierrez S."/>
        </authorList>
    </citation>
    <scope>NUCLEOTIDE SEQUENCE [LARGE SCALE GENOMIC DNA]</scope>
    <source>
        <strain evidence="2 3">NRRL 3299</strain>
    </source>
</reference>
<evidence type="ECO:0000256" key="1">
    <source>
        <dbReference type="SAM" id="SignalP"/>
    </source>
</evidence>
<organism evidence="2 3">
    <name type="scientific">Fusarium sporotrichioides</name>
    <dbReference type="NCBI Taxonomy" id="5514"/>
    <lineage>
        <taxon>Eukaryota</taxon>
        <taxon>Fungi</taxon>
        <taxon>Dikarya</taxon>
        <taxon>Ascomycota</taxon>
        <taxon>Pezizomycotina</taxon>
        <taxon>Sordariomycetes</taxon>
        <taxon>Hypocreomycetidae</taxon>
        <taxon>Hypocreales</taxon>
        <taxon>Nectriaceae</taxon>
        <taxon>Fusarium</taxon>
    </lineage>
</organism>
<keyword evidence="3" id="KW-1185">Reference proteome</keyword>
<feature type="chain" id="PRO_5017265663" evidence="1">
    <location>
        <begin position="23"/>
        <end position="192"/>
    </location>
</feature>